<name>A0ABM1JSW1_GEKJA</name>
<comment type="similarity">
    <text evidence="3">Belongs to the vexin family.</text>
</comment>
<dbReference type="GeneID" id="107108598"/>
<evidence type="ECO:0000256" key="9">
    <source>
        <dbReference type="SAM" id="MobiDB-lite"/>
    </source>
</evidence>
<dbReference type="RefSeq" id="XP_015264548.1">
    <property type="nucleotide sequence ID" value="XM_015409062.1"/>
</dbReference>
<keyword evidence="10" id="KW-1185">Reference proteome</keyword>
<evidence type="ECO:0000256" key="1">
    <source>
        <dbReference type="ARBA" id="ARBA00004123"/>
    </source>
</evidence>
<dbReference type="InterPro" id="IPR036028">
    <property type="entry name" value="SH3-like_dom_sf"/>
</dbReference>
<gene>
    <name evidence="11" type="primary">LOC107108598</name>
</gene>
<proteinExistence type="inferred from homology"/>
<feature type="region of interest" description="Disordered" evidence="9">
    <location>
        <begin position="86"/>
        <end position="130"/>
    </location>
</feature>
<evidence type="ECO:0000256" key="5">
    <source>
        <dbReference type="ARBA" id="ARBA00022475"/>
    </source>
</evidence>
<evidence type="ECO:0000256" key="8">
    <source>
        <dbReference type="ARBA" id="ARBA00023242"/>
    </source>
</evidence>
<keyword evidence="7" id="KW-0472">Membrane</keyword>
<reference evidence="11" key="1">
    <citation type="submission" date="2025-08" db="UniProtKB">
        <authorList>
            <consortium name="RefSeq"/>
        </authorList>
    </citation>
    <scope>IDENTIFICATION</scope>
</reference>
<evidence type="ECO:0000313" key="10">
    <source>
        <dbReference type="Proteomes" id="UP000694871"/>
    </source>
</evidence>
<comment type="subcellular location">
    <subcellularLocation>
        <location evidence="2">Cell membrane</location>
    </subcellularLocation>
    <subcellularLocation>
        <location evidence="1">Nucleus</location>
    </subcellularLocation>
</comment>
<dbReference type="SUPFAM" id="SSF50044">
    <property type="entry name" value="SH3-domain"/>
    <property type="match status" value="1"/>
</dbReference>
<evidence type="ECO:0000256" key="2">
    <source>
        <dbReference type="ARBA" id="ARBA00004236"/>
    </source>
</evidence>
<keyword evidence="6" id="KW-0524">Neurogenesis</keyword>
<organism evidence="10 11">
    <name type="scientific">Gekko japonicus</name>
    <name type="common">Schlegel's Japanese gecko</name>
    <dbReference type="NCBI Taxonomy" id="146911"/>
    <lineage>
        <taxon>Eukaryota</taxon>
        <taxon>Metazoa</taxon>
        <taxon>Chordata</taxon>
        <taxon>Craniata</taxon>
        <taxon>Vertebrata</taxon>
        <taxon>Euteleostomi</taxon>
        <taxon>Lepidosauria</taxon>
        <taxon>Squamata</taxon>
        <taxon>Bifurcata</taxon>
        <taxon>Gekkota</taxon>
        <taxon>Gekkonidae</taxon>
        <taxon>Gekkoninae</taxon>
        <taxon>Gekko</taxon>
    </lineage>
</organism>
<dbReference type="Gene3D" id="2.30.30.40">
    <property type="entry name" value="SH3 Domains"/>
    <property type="match status" value="1"/>
</dbReference>
<sequence length="207" mass="22826">MHQIYSCGDENLEVFTVISSKSCNPIRRKTKGTQCILSKKVVAVSSYQPQGTDELLSHQGDLIQVFYKNKDGRDCSHLQNRQKGFFPHPTKCPETHTEISKQQSSSCGNNQSDVKSLQPQASPGSHHSANWITATEPAIRDGVAEEHAMLSWKSTEDDTTLTHGTEASLPLTGSTLQGTPSLLRKIWMKHKKKAEYLGATNGAFEAD</sequence>
<keyword evidence="8" id="KW-0539">Nucleus</keyword>
<evidence type="ECO:0000313" key="11">
    <source>
        <dbReference type="RefSeq" id="XP_015264548.1"/>
    </source>
</evidence>
<evidence type="ECO:0000256" key="4">
    <source>
        <dbReference type="ARBA" id="ARBA00015328"/>
    </source>
</evidence>
<evidence type="ECO:0000256" key="3">
    <source>
        <dbReference type="ARBA" id="ARBA00010010"/>
    </source>
</evidence>
<dbReference type="PANTHER" id="PTHR31520">
    <property type="entry name" value="VEXIN"/>
    <property type="match status" value="1"/>
</dbReference>
<evidence type="ECO:0000256" key="6">
    <source>
        <dbReference type="ARBA" id="ARBA00022902"/>
    </source>
</evidence>
<accession>A0ABM1JSW1</accession>
<protein>
    <recommendedName>
        <fullName evidence="4">Vexin</fullName>
    </recommendedName>
</protein>
<feature type="compositionally biased region" description="Polar residues" evidence="9">
    <location>
        <begin position="100"/>
        <end position="130"/>
    </location>
</feature>
<dbReference type="PANTHER" id="PTHR31520:SF1">
    <property type="entry name" value="VEXIN"/>
    <property type="match status" value="1"/>
</dbReference>
<keyword evidence="5" id="KW-1003">Cell membrane</keyword>
<dbReference type="Proteomes" id="UP000694871">
    <property type="component" value="Unplaced"/>
</dbReference>
<evidence type="ECO:0000256" key="7">
    <source>
        <dbReference type="ARBA" id="ARBA00023136"/>
    </source>
</evidence>
<dbReference type="InterPro" id="IPR040470">
    <property type="entry name" value="Vexin"/>
</dbReference>